<dbReference type="HOGENOM" id="CLU_153053_0_0_11"/>
<protein>
    <recommendedName>
        <fullName evidence="3">Terminase small subunit</fullName>
    </recommendedName>
</protein>
<comment type="caution">
    <text evidence="1">The sequence shown here is derived from an EMBL/GenBank/DDBJ whole genome shotgun (WGS) entry which is preliminary data.</text>
</comment>
<gene>
    <name evidence="1" type="ORF">HMPREF0724_12168</name>
</gene>
<name>E9T0K9_RHOHA</name>
<dbReference type="EMBL" id="ADNW02000010">
    <property type="protein sequence ID" value="EGD23960.1"/>
    <property type="molecule type" value="Genomic_DNA"/>
</dbReference>
<evidence type="ECO:0000313" key="1">
    <source>
        <dbReference type="EMBL" id="EGD23960.1"/>
    </source>
</evidence>
<dbReference type="Proteomes" id="UP000004245">
    <property type="component" value="Unassembled WGS sequence"/>
</dbReference>
<keyword evidence="2" id="KW-1185">Reference proteome</keyword>
<dbReference type="RefSeq" id="WP_005515273.1">
    <property type="nucleotide sequence ID" value="NZ_CM001149.1"/>
</dbReference>
<evidence type="ECO:0008006" key="3">
    <source>
        <dbReference type="Google" id="ProtNLM"/>
    </source>
</evidence>
<reference evidence="1" key="1">
    <citation type="submission" date="2011-01" db="EMBL/GenBank/DDBJ databases">
        <authorList>
            <person name="Muzny D."/>
            <person name="Qin X."/>
            <person name="Buhay C."/>
            <person name="Dugan-Rocha S."/>
            <person name="Ding Y."/>
            <person name="Chen G."/>
            <person name="Hawes A."/>
            <person name="Holder M."/>
            <person name="Jhangiani S."/>
            <person name="Johnson A."/>
            <person name="Khan Z."/>
            <person name="Li Z."/>
            <person name="Liu W."/>
            <person name="Liu X."/>
            <person name="Perez L."/>
            <person name="Shen H."/>
            <person name="Wang Q."/>
            <person name="Watt J."/>
            <person name="Xi L."/>
            <person name="Xin Y."/>
            <person name="Zhou J."/>
            <person name="Deng J."/>
            <person name="Jiang H."/>
            <person name="Liu Y."/>
            <person name="Qu J."/>
            <person name="Song X.-Z."/>
            <person name="Zhang L."/>
            <person name="Villasana D."/>
            <person name="Johnson A."/>
            <person name="Liu J."/>
            <person name="Liyanage D."/>
            <person name="Lorensuhewa L."/>
            <person name="Robinson T."/>
            <person name="Song A."/>
            <person name="Song B.-B."/>
            <person name="Dinh H."/>
            <person name="Thornton R."/>
            <person name="Coyle M."/>
            <person name="Francisco L."/>
            <person name="Jackson L."/>
            <person name="Javaid M."/>
            <person name="Korchina V."/>
            <person name="Kovar C."/>
            <person name="Mata R."/>
            <person name="Mathew T."/>
            <person name="Ngo R."/>
            <person name="Nguyen L."/>
            <person name="Nguyen N."/>
            <person name="Okwuonu G."/>
            <person name="Ongeri F."/>
            <person name="Pham C."/>
            <person name="Simmons D."/>
            <person name="Wilczek-Boney K."/>
            <person name="Hale W."/>
            <person name="Jakkamsetti A."/>
            <person name="Pham P."/>
            <person name="Ruth R."/>
            <person name="San Lucas F."/>
            <person name="Warren J."/>
            <person name="Zhang J."/>
            <person name="Zhao Z."/>
            <person name="Zhou C."/>
            <person name="Zhu D."/>
            <person name="Lee S."/>
            <person name="Bess C."/>
            <person name="Blankenburg K."/>
            <person name="Forbes L."/>
            <person name="Fu Q."/>
            <person name="Gubbala S."/>
            <person name="Hirani K."/>
            <person name="Jayaseelan J.C."/>
            <person name="Lara F."/>
            <person name="Munidasa M."/>
            <person name="Palculict T."/>
            <person name="Patil S."/>
            <person name="Pu L.-L."/>
            <person name="Saada N."/>
            <person name="Tang L."/>
            <person name="Weissenberger G."/>
            <person name="Zhu Y."/>
            <person name="Hemphill L."/>
            <person name="Shang Y."/>
            <person name="Youmans B."/>
            <person name="Ayvaz T."/>
            <person name="Ross M."/>
            <person name="Santibanez J."/>
            <person name="Aqrawi P."/>
            <person name="Gross S."/>
            <person name="Joshi V."/>
            <person name="Fowler G."/>
            <person name="Nazareth L."/>
            <person name="Reid J."/>
            <person name="Worley K."/>
            <person name="Petrosino J."/>
            <person name="Highlander S."/>
            <person name="Gibbs R."/>
        </authorList>
    </citation>
    <scope>NUCLEOTIDE SEQUENCE [LARGE SCALE GENOMIC DNA]</scope>
    <source>
        <strain evidence="1">ATCC 33707</strain>
    </source>
</reference>
<accession>E9T0K9</accession>
<sequence length="112" mass="12342">MADLDSLGTAGRRLYDSLHDDGDPYSLTAMIVEAARIKDRLDQFDRVLSGDVDAWLSLLDARGDDDILEVRVDNALQESRQQANTLRQLLGAIRLQKDSKPAGDDDDGLADL</sequence>
<evidence type="ECO:0000313" key="2">
    <source>
        <dbReference type="Proteomes" id="UP000004245"/>
    </source>
</evidence>
<dbReference type="OrthoDB" id="4412428at2"/>
<dbReference type="AlphaFoldDB" id="E9T0K9"/>
<organism evidence="1 2">
    <name type="scientific">Prescottella equi ATCC 33707</name>
    <dbReference type="NCBI Taxonomy" id="525370"/>
    <lineage>
        <taxon>Bacteria</taxon>
        <taxon>Bacillati</taxon>
        <taxon>Actinomycetota</taxon>
        <taxon>Actinomycetes</taxon>
        <taxon>Mycobacteriales</taxon>
        <taxon>Nocardiaceae</taxon>
        <taxon>Prescottella</taxon>
    </lineage>
</organism>
<proteinExistence type="predicted"/>